<feature type="domain" description="Myb-like" evidence="11">
    <location>
        <begin position="35"/>
        <end position="86"/>
    </location>
</feature>
<keyword evidence="3" id="KW-0805">Transcription regulation</keyword>
<dbReference type="FunFam" id="1.10.10.60:FF:000016">
    <property type="entry name" value="Transcriptional activator Myb isoform A"/>
    <property type="match status" value="1"/>
</dbReference>
<feature type="domain" description="Myb-like" evidence="11">
    <location>
        <begin position="139"/>
        <end position="189"/>
    </location>
</feature>
<keyword evidence="5" id="KW-0010">Activator</keyword>
<sequence>MARRPRHSIYSSDEDDEDIEMYDHDYDGLLPKTGKRHLGKTRWTREEDEKLKKLVEQNGTDDWKIIANFLPNRTDVQCQHRWQKVLNPELIKGPWTKEEDQRVIELVQKYGPKRWSVIAKHLKGRIGKQCRERWHNHLNPEVKKTSWTEEEDRIIYQAHKRLGNRWAEIAKLLPGRTDNAIKNHWNSTMRRKVEQEGYLQESPKATQPTVATSFQKNNHLMGFAHTPPSAQLPSTAQPPISNDYSYYHISETQNVSGQIPYPIALHVNIVNVPQPAAAAIQRHYNDEDPEKEKRIKELELLLKSTENELKGQQALPTQNHTSSYPGWHSTTIADHTRPHGDNAPVSCLGEHHSTPSLPVDHGCLPEESASPARCMIVHQGNILDNVKNLLEFAETLQFIDSFLNTSNNHENMDMDMPTLTSTPLNGHKLTVTPFHRDQTVKPQKENNIFRTPAIKRSILESSPRTPTPFKHALAAQEIKYGPLKMLPQTPSHLVEDLQDVIKQESDEPGIVSGFHENGPPLLKKIKQENLLTSSVLMMPVSEDDVLKTFTVPRNRSLASPLQHISNAWESVSCGKTEDQMMASDQGRKYINAFSTRTLVM</sequence>
<evidence type="ECO:0000256" key="10">
    <source>
        <dbReference type="SAM" id="Coils"/>
    </source>
</evidence>
<evidence type="ECO:0000256" key="5">
    <source>
        <dbReference type="ARBA" id="ARBA00023159"/>
    </source>
</evidence>
<dbReference type="InterPro" id="IPR017930">
    <property type="entry name" value="Myb_dom"/>
</dbReference>
<dbReference type="Ensembl" id="ENSMODT00000078942.1">
    <property type="protein sequence ID" value="ENSMODP00000057967.1"/>
    <property type="gene ID" value="ENSMODG00000017488.5"/>
</dbReference>
<dbReference type="Gene3D" id="1.10.10.60">
    <property type="entry name" value="Homeodomain-like"/>
    <property type="match status" value="3"/>
</dbReference>
<evidence type="ECO:0000256" key="8">
    <source>
        <dbReference type="ARBA" id="ARBA00093768"/>
    </source>
</evidence>
<evidence type="ECO:0000256" key="9">
    <source>
        <dbReference type="ARBA" id="ARBA00093793"/>
    </source>
</evidence>
<keyword evidence="6" id="KW-0804">Transcription</keyword>
<keyword evidence="4" id="KW-0238">DNA-binding</keyword>
<dbReference type="Proteomes" id="UP000002280">
    <property type="component" value="Chromosome 2"/>
</dbReference>
<dbReference type="Pfam" id="PF09316">
    <property type="entry name" value="Cmyb_C"/>
    <property type="match status" value="1"/>
</dbReference>
<feature type="domain" description="HTH myb-type" evidence="12">
    <location>
        <begin position="87"/>
        <end position="142"/>
    </location>
</feature>
<proteinExistence type="predicted"/>
<dbReference type="PROSITE" id="PS51294">
    <property type="entry name" value="HTH_MYB"/>
    <property type="match status" value="3"/>
</dbReference>
<evidence type="ECO:0000256" key="1">
    <source>
        <dbReference type="ARBA" id="ARBA00004123"/>
    </source>
</evidence>
<keyword evidence="2" id="KW-0677">Repeat</keyword>
<dbReference type="FunFam" id="1.10.10.60:FF:000042">
    <property type="entry name" value="Transcriptional activator Myb isoform A"/>
    <property type="match status" value="1"/>
</dbReference>
<gene>
    <name evidence="13" type="primary">MYB</name>
</gene>
<dbReference type="InterPro" id="IPR009057">
    <property type="entry name" value="Homeodomain-like_sf"/>
</dbReference>
<dbReference type="Pfam" id="PF00249">
    <property type="entry name" value="Myb_DNA-binding"/>
    <property type="match status" value="3"/>
</dbReference>
<dbReference type="PROSITE" id="PS50090">
    <property type="entry name" value="MYB_LIKE"/>
    <property type="match status" value="3"/>
</dbReference>
<evidence type="ECO:0000259" key="11">
    <source>
        <dbReference type="PROSITE" id="PS50090"/>
    </source>
</evidence>
<dbReference type="GO" id="GO:0005634">
    <property type="term" value="C:nucleus"/>
    <property type="evidence" value="ECO:0007669"/>
    <property type="project" value="UniProtKB-SubCell"/>
</dbReference>
<evidence type="ECO:0000313" key="14">
    <source>
        <dbReference type="Proteomes" id="UP000002280"/>
    </source>
</evidence>
<dbReference type="GO" id="GO:0001228">
    <property type="term" value="F:DNA-binding transcription activator activity, RNA polymerase II-specific"/>
    <property type="evidence" value="ECO:0007669"/>
    <property type="project" value="UniProtKB-ARBA"/>
</dbReference>
<dbReference type="PANTHER" id="PTHR45614">
    <property type="entry name" value="MYB PROTEIN-RELATED"/>
    <property type="match status" value="1"/>
</dbReference>
<evidence type="ECO:0000313" key="13">
    <source>
        <dbReference type="Ensembl" id="ENSMODP00000057967.1"/>
    </source>
</evidence>
<reference evidence="13" key="3">
    <citation type="submission" date="2025-09" db="UniProtKB">
        <authorList>
            <consortium name="Ensembl"/>
        </authorList>
    </citation>
    <scope>IDENTIFICATION</scope>
</reference>
<feature type="coiled-coil region" evidence="10">
    <location>
        <begin position="288"/>
        <end position="315"/>
    </location>
</feature>
<evidence type="ECO:0000256" key="7">
    <source>
        <dbReference type="ARBA" id="ARBA00023242"/>
    </source>
</evidence>
<evidence type="ECO:0000256" key="4">
    <source>
        <dbReference type="ARBA" id="ARBA00023125"/>
    </source>
</evidence>
<accession>A0A5F8HFL7</accession>
<feature type="domain" description="Myb-like" evidence="11">
    <location>
        <begin position="87"/>
        <end position="138"/>
    </location>
</feature>
<dbReference type="Pfam" id="PF07988">
    <property type="entry name" value="LMSTEN"/>
    <property type="match status" value="1"/>
</dbReference>
<dbReference type="InterPro" id="IPR001005">
    <property type="entry name" value="SANT/Myb"/>
</dbReference>
<evidence type="ECO:0000256" key="2">
    <source>
        <dbReference type="ARBA" id="ARBA00022737"/>
    </source>
</evidence>
<keyword evidence="14" id="KW-1185">Reference proteome</keyword>
<dbReference type="AlphaFoldDB" id="A0A5F8HFL7"/>
<dbReference type="InterPro" id="IPR012642">
    <property type="entry name" value="Tscrpt_reg_Wos2-domain"/>
</dbReference>
<evidence type="ECO:0000259" key="12">
    <source>
        <dbReference type="PROSITE" id="PS51294"/>
    </source>
</evidence>
<keyword evidence="7" id="KW-0539">Nucleus</keyword>
<dbReference type="SMART" id="SM00717">
    <property type="entry name" value="SANT"/>
    <property type="match status" value="3"/>
</dbReference>
<reference evidence="13" key="2">
    <citation type="submission" date="2025-08" db="UniProtKB">
        <authorList>
            <consortium name="Ensembl"/>
        </authorList>
    </citation>
    <scope>IDENTIFICATION</scope>
</reference>
<dbReference type="Bgee" id="ENSMODG00000017488">
    <property type="expression patterns" value="Expressed in ovary and 16 other cell types or tissues"/>
</dbReference>
<keyword evidence="10" id="KW-0175">Coiled coil</keyword>
<dbReference type="InterPro" id="IPR050560">
    <property type="entry name" value="MYB_TF"/>
</dbReference>
<dbReference type="FunFam" id="1.10.10.60:FF:000010">
    <property type="entry name" value="Transcriptional activator Myb isoform A"/>
    <property type="match status" value="1"/>
</dbReference>
<reference evidence="13 14" key="1">
    <citation type="journal article" date="2007" name="Nature">
        <title>Genome of the marsupial Monodelphis domestica reveals innovation in non-coding sequences.</title>
        <authorList>
            <person name="Mikkelsen T.S."/>
            <person name="Wakefield M.J."/>
            <person name="Aken B."/>
            <person name="Amemiya C.T."/>
            <person name="Chang J.L."/>
            <person name="Duke S."/>
            <person name="Garber M."/>
            <person name="Gentles A.J."/>
            <person name="Goodstadt L."/>
            <person name="Heger A."/>
            <person name="Jurka J."/>
            <person name="Kamal M."/>
            <person name="Mauceli E."/>
            <person name="Searle S.M."/>
            <person name="Sharpe T."/>
            <person name="Baker M.L."/>
            <person name="Batzer M.A."/>
            <person name="Benos P.V."/>
            <person name="Belov K."/>
            <person name="Clamp M."/>
            <person name="Cook A."/>
            <person name="Cuff J."/>
            <person name="Das R."/>
            <person name="Davidow L."/>
            <person name="Deakin J.E."/>
            <person name="Fazzari M.J."/>
            <person name="Glass J.L."/>
            <person name="Grabherr M."/>
            <person name="Greally J.M."/>
            <person name="Gu W."/>
            <person name="Hore T.A."/>
            <person name="Huttley G.A."/>
            <person name="Kleber M."/>
            <person name="Jirtle R.L."/>
            <person name="Koina E."/>
            <person name="Lee J.T."/>
            <person name="Mahony S."/>
            <person name="Marra M.A."/>
            <person name="Miller R.D."/>
            <person name="Nicholls R.D."/>
            <person name="Oda M."/>
            <person name="Papenfuss A.T."/>
            <person name="Parra Z.E."/>
            <person name="Pollock D.D."/>
            <person name="Ray D.A."/>
            <person name="Schein J.E."/>
            <person name="Speed T.P."/>
            <person name="Thompson K."/>
            <person name="VandeBerg J.L."/>
            <person name="Wade C.M."/>
            <person name="Walker J.A."/>
            <person name="Waters P.D."/>
            <person name="Webber C."/>
            <person name="Weidman J.R."/>
            <person name="Xie X."/>
            <person name="Zody M.C."/>
            <person name="Baldwin J."/>
            <person name="Abdouelleil A."/>
            <person name="Abdulkadir J."/>
            <person name="Abebe A."/>
            <person name="Abera B."/>
            <person name="Abreu J."/>
            <person name="Acer S.C."/>
            <person name="Aftuck L."/>
            <person name="Alexander A."/>
            <person name="An P."/>
            <person name="Anderson E."/>
            <person name="Anderson S."/>
            <person name="Arachi H."/>
            <person name="Azer M."/>
            <person name="Bachantsang P."/>
            <person name="Barry A."/>
            <person name="Bayul T."/>
            <person name="Berlin A."/>
            <person name="Bessette D."/>
            <person name="Bloom T."/>
            <person name="Bloom T."/>
            <person name="Boguslavskiy L."/>
            <person name="Bonnet C."/>
            <person name="Boukhgalter B."/>
            <person name="Bourzgui I."/>
            <person name="Brown A."/>
            <person name="Cahill P."/>
            <person name="Channer S."/>
            <person name="Cheshatsang Y."/>
            <person name="Chuda L."/>
            <person name="Citroen M."/>
            <person name="Collymore A."/>
            <person name="Cooke P."/>
            <person name="Costello M."/>
            <person name="D'Aco K."/>
            <person name="Daza R."/>
            <person name="De Haan G."/>
            <person name="DeGray S."/>
            <person name="DeMaso C."/>
            <person name="Dhargay N."/>
            <person name="Dooley K."/>
            <person name="Dooley E."/>
            <person name="Doricent M."/>
            <person name="Dorje P."/>
            <person name="Dorjee K."/>
            <person name="Dupes A."/>
            <person name="Elong R."/>
            <person name="Falk J."/>
            <person name="Farina A."/>
            <person name="Faro S."/>
            <person name="Ferguson D."/>
            <person name="Fisher S."/>
            <person name="Foley C.D."/>
            <person name="Franke A."/>
            <person name="Friedrich D."/>
            <person name="Gadbois L."/>
            <person name="Gearin G."/>
            <person name="Gearin C.R."/>
            <person name="Giannoukos G."/>
            <person name="Goode T."/>
            <person name="Graham J."/>
            <person name="Grandbois E."/>
            <person name="Grewal S."/>
            <person name="Gyaltsen K."/>
            <person name="Hafez N."/>
            <person name="Hagos B."/>
            <person name="Hall J."/>
            <person name="Henson C."/>
            <person name="Hollinger A."/>
            <person name="Honan T."/>
            <person name="Huard M.D."/>
            <person name="Hughes L."/>
            <person name="Hurhula B."/>
            <person name="Husby M.E."/>
            <person name="Kamat A."/>
            <person name="Kanga B."/>
            <person name="Kashin S."/>
            <person name="Khazanovich D."/>
            <person name="Kisner P."/>
            <person name="Lance K."/>
            <person name="Lara M."/>
            <person name="Lee W."/>
            <person name="Lennon N."/>
            <person name="Letendre F."/>
            <person name="LeVine R."/>
            <person name="Lipovsky A."/>
            <person name="Liu X."/>
            <person name="Liu J."/>
            <person name="Liu S."/>
            <person name="Lokyitsang T."/>
            <person name="Lokyitsang Y."/>
            <person name="Lubonja R."/>
            <person name="Lui A."/>
            <person name="MacDonald P."/>
            <person name="Magnisalis V."/>
            <person name="Maru K."/>
            <person name="Matthews C."/>
            <person name="McCusker W."/>
            <person name="McDonough S."/>
            <person name="Mehta T."/>
            <person name="Meldrim J."/>
            <person name="Meneus L."/>
            <person name="Mihai O."/>
            <person name="Mihalev A."/>
            <person name="Mihova T."/>
            <person name="Mittelman R."/>
            <person name="Mlenga V."/>
            <person name="Montmayeur A."/>
            <person name="Mulrain L."/>
            <person name="Navidi A."/>
            <person name="Naylor J."/>
            <person name="Negash T."/>
            <person name="Nguyen T."/>
            <person name="Nguyen N."/>
            <person name="Nicol R."/>
            <person name="Norbu C."/>
            <person name="Norbu N."/>
            <person name="Novod N."/>
            <person name="O'Neill B."/>
            <person name="Osman S."/>
            <person name="Markiewicz E."/>
            <person name="Oyono O.L."/>
            <person name="Patti C."/>
            <person name="Phunkhang P."/>
            <person name="Pierre F."/>
            <person name="Priest M."/>
            <person name="Raghuraman S."/>
            <person name="Rege F."/>
            <person name="Reyes R."/>
            <person name="Rise C."/>
            <person name="Rogov P."/>
            <person name="Ross K."/>
            <person name="Ryan E."/>
            <person name="Settipalli S."/>
            <person name="Shea T."/>
            <person name="Sherpa N."/>
            <person name="Shi L."/>
            <person name="Shih D."/>
            <person name="Sparrow T."/>
            <person name="Spaulding J."/>
            <person name="Stalker J."/>
            <person name="Stange-Thomann N."/>
            <person name="Stavropoulos S."/>
            <person name="Stone C."/>
            <person name="Strader C."/>
            <person name="Tesfaye S."/>
            <person name="Thomson T."/>
            <person name="Thoulutsang Y."/>
            <person name="Thoulutsang D."/>
            <person name="Topham K."/>
            <person name="Topping I."/>
            <person name="Tsamla T."/>
            <person name="Vassiliev H."/>
            <person name="Vo A."/>
            <person name="Wangchuk T."/>
            <person name="Wangdi T."/>
            <person name="Weiand M."/>
            <person name="Wilkinson J."/>
            <person name="Wilson A."/>
            <person name="Yadav S."/>
            <person name="Young G."/>
            <person name="Yu Q."/>
            <person name="Zembek L."/>
            <person name="Zhong D."/>
            <person name="Zimmer A."/>
            <person name="Zwirko Z."/>
            <person name="Jaffe D.B."/>
            <person name="Alvarez P."/>
            <person name="Brockman W."/>
            <person name="Butler J."/>
            <person name="Chin C."/>
            <person name="Gnerre S."/>
            <person name="MacCallum I."/>
            <person name="Graves J.A."/>
            <person name="Ponting C.P."/>
            <person name="Breen M."/>
            <person name="Samollow P.B."/>
            <person name="Lander E.S."/>
            <person name="Lindblad-Toh K."/>
        </authorList>
    </citation>
    <scope>NUCLEOTIDE SEQUENCE [LARGE SCALE GENOMIC DNA]</scope>
</reference>
<dbReference type="SUPFAM" id="SSF46689">
    <property type="entry name" value="Homeodomain-like"/>
    <property type="match status" value="2"/>
</dbReference>
<comment type="function">
    <text evidence="8">Transcriptional activator; DNA-binding protein that specifically recognize the sequence 5'-YAAC[GT]G-3'. Plays an important role in the control of proliferation and differentiation of hematopoietic progenitor cells.</text>
</comment>
<evidence type="ECO:0000256" key="6">
    <source>
        <dbReference type="ARBA" id="ARBA00023163"/>
    </source>
</evidence>
<dbReference type="GO" id="GO:0003677">
    <property type="term" value="F:DNA binding"/>
    <property type="evidence" value="ECO:0007669"/>
    <property type="project" value="UniProtKB-KW"/>
</dbReference>
<evidence type="ECO:0000256" key="3">
    <source>
        <dbReference type="ARBA" id="ARBA00023015"/>
    </source>
</evidence>
<protein>
    <recommendedName>
        <fullName evidence="9">Transcriptional activator Myb</fullName>
    </recommendedName>
</protein>
<dbReference type="PANTHER" id="PTHR45614:SF5">
    <property type="entry name" value="TRANSCRIPTIONAL ACTIVATOR MYB"/>
    <property type="match status" value="1"/>
</dbReference>
<comment type="subcellular location">
    <subcellularLocation>
        <location evidence="1">Nucleus</location>
    </subcellularLocation>
</comment>
<feature type="domain" description="HTH myb-type" evidence="12">
    <location>
        <begin position="35"/>
        <end position="86"/>
    </location>
</feature>
<dbReference type="CDD" id="cd00167">
    <property type="entry name" value="SANT"/>
    <property type="match status" value="3"/>
</dbReference>
<dbReference type="GeneTree" id="ENSGT00940000156248"/>
<dbReference type="InterPro" id="IPR015395">
    <property type="entry name" value="C-myb_C"/>
</dbReference>
<organism evidence="13 14">
    <name type="scientific">Monodelphis domestica</name>
    <name type="common">Gray short-tailed opossum</name>
    <dbReference type="NCBI Taxonomy" id="13616"/>
    <lineage>
        <taxon>Eukaryota</taxon>
        <taxon>Metazoa</taxon>
        <taxon>Chordata</taxon>
        <taxon>Craniata</taxon>
        <taxon>Vertebrata</taxon>
        <taxon>Euteleostomi</taxon>
        <taxon>Mammalia</taxon>
        <taxon>Metatheria</taxon>
        <taxon>Didelphimorphia</taxon>
        <taxon>Didelphidae</taxon>
        <taxon>Monodelphis</taxon>
    </lineage>
</organism>
<feature type="domain" description="HTH myb-type" evidence="12">
    <location>
        <begin position="143"/>
        <end position="193"/>
    </location>
</feature>
<name>A0A5F8HFL7_MONDO</name>